<evidence type="ECO:0000313" key="3">
    <source>
        <dbReference type="Proteomes" id="UP000489600"/>
    </source>
</evidence>
<accession>A0A565CC29</accession>
<proteinExistence type="predicted"/>
<dbReference type="EMBL" id="CABITT030000007">
    <property type="protein sequence ID" value="VVB11193.1"/>
    <property type="molecule type" value="Genomic_DNA"/>
</dbReference>
<sequence>MPPTAVRVEGSKLWISTREDPDYTQPPTSRRQRERSLSTASRPVIHRWACTRTDTSTPLRPRLEVMYTRPEVTRQPPLDHAPSFCDRLKARSGVPVTVTSRKAVDRGRETTARD</sequence>
<dbReference type="Proteomes" id="UP000489600">
    <property type="component" value="Unassembled WGS sequence"/>
</dbReference>
<reference evidence="2" key="1">
    <citation type="submission" date="2019-07" db="EMBL/GenBank/DDBJ databases">
        <authorList>
            <person name="Dittberner H."/>
        </authorList>
    </citation>
    <scope>NUCLEOTIDE SEQUENCE [LARGE SCALE GENOMIC DNA]</scope>
</reference>
<keyword evidence="3" id="KW-1185">Reference proteome</keyword>
<name>A0A565CC29_9BRAS</name>
<organism evidence="2 3">
    <name type="scientific">Arabis nemorensis</name>
    <dbReference type="NCBI Taxonomy" id="586526"/>
    <lineage>
        <taxon>Eukaryota</taxon>
        <taxon>Viridiplantae</taxon>
        <taxon>Streptophyta</taxon>
        <taxon>Embryophyta</taxon>
        <taxon>Tracheophyta</taxon>
        <taxon>Spermatophyta</taxon>
        <taxon>Magnoliopsida</taxon>
        <taxon>eudicotyledons</taxon>
        <taxon>Gunneridae</taxon>
        <taxon>Pentapetalae</taxon>
        <taxon>rosids</taxon>
        <taxon>malvids</taxon>
        <taxon>Brassicales</taxon>
        <taxon>Brassicaceae</taxon>
        <taxon>Arabideae</taxon>
        <taxon>Arabis</taxon>
    </lineage>
</organism>
<dbReference type="AlphaFoldDB" id="A0A565CC29"/>
<protein>
    <submittedName>
        <fullName evidence="2">Uncharacterized protein</fullName>
    </submittedName>
</protein>
<feature type="region of interest" description="Disordered" evidence="1">
    <location>
        <begin position="1"/>
        <end position="41"/>
    </location>
</feature>
<comment type="caution">
    <text evidence="2">The sequence shown here is derived from an EMBL/GenBank/DDBJ whole genome shotgun (WGS) entry which is preliminary data.</text>
</comment>
<evidence type="ECO:0000256" key="1">
    <source>
        <dbReference type="SAM" id="MobiDB-lite"/>
    </source>
</evidence>
<evidence type="ECO:0000313" key="2">
    <source>
        <dbReference type="EMBL" id="VVB11193.1"/>
    </source>
</evidence>
<gene>
    <name evidence="2" type="ORF">ANE_LOCUS21637</name>
</gene>